<dbReference type="PANTHER" id="PTHR33124">
    <property type="entry name" value="TRANSCRIPTION FACTOR IBH1-LIKE 1"/>
    <property type="match status" value="1"/>
</dbReference>
<dbReference type="PANTHER" id="PTHR33124:SF57">
    <property type="entry name" value="TRANSCRIPTION FACTOR UPBEAT-LIKE PROTEIN"/>
    <property type="match status" value="1"/>
</dbReference>
<dbReference type="GO" id="GO:0006355">
    <property type="term" value="P:regulation of DNA-templated transcription"/>
    <property type="evidence" value="ECO:0007669"/>
    <property type="project" value="InterPro"/>
</dbReference>
<dbReference type="AlphaFoldDB" id="A0A540M994"/>
<comment type="caution">
    <text evidence="3">The sequence shown here is derived from an EMBL/GenBank/DDBJ whole genome shotgun (WGS) entry which is preliminary data.</text>
</comment>
<organism evidence="3 4">
    <name type="scientific">Malus baccata</name>
    <name type="common">Siberian crab apple</name>
    <name type="synonym">Pyrus baccata</name>
    <dbReference type="NCBI Taxonomy" id="106549"/>
    <lineage>
        <taxon>Eukaryota</taxon>
        <taxon>Viridiplantae</taxon>
        <taxon>Streptophyta</taxon>
        <taxon>Embryophyta</taxon>
        <taxon>Tracheophyta</taxon>
        <taxon>Spermatophyta</taxon>
        <taxon>Magnoliopsida</taxon>
        <taxon>eudicotyledons</taxon>
        <taxon>Gunneridae</taxon>
        <taxon>Pentapetalae</taxon>
        <taxon>rosids</taxon>
        <taxon>fabids</taxon>
        <taxon>Rosales</taxon>
        <taxon>Rosaceae</taxon>
        <taxon>Amygdaloideae</taxon>
        <taxon>Maleae</taxon>
        <taxon>Malus</taxon>
    </lineage>
</organism>
<gene>
    <name evidence="3" type="ORF">C1H46_019068</name>
</gene>
<sequence>MAKRQRKNQKWHFRSNQQAACLFLNPPLLKPRKASSSSSHSLCDSVFPSHKNTMSSAPGNYLKATLAGRRRRRNTSRRRLMPRRCRAPVRSFNSGDRKRRCSKAVSAKLETLKTLVNPTYVGKSLKADELFQETADYIVLLRTQVVILQRLVEFYGSSEKENVAAVS</sequence>
<evidence type="ECO:0000313" key="3">
    <source>
        <dbReference type="EMBL" id="TQD95276.1"/>
    </source>
</evidence>
<dbReference type="EMBL" id="VIEB01000319">
    <property type="protein sequence ID" value="TQD95276.1"/>
    <property type="molecule type" value="Genomic_DNA"/>
</dbReference>
<evidence type="ECO:0000313" key="4">
    <source>
        <dbReference type="Proteomes" id="UP000315295"/>
    </source>
</evidence>
<name>A0A540M994_MALBA</name>
<reference evidence="3 4" key="1">
    <citation type="journal article" date="2019" name="G3 (Bethesda)">
        <title>Sequencing of a Wild Apple (Malus baccata) Genome Unravels the Differences Between Cultivated and Wild Apple Species Regarding Disease Resistance and Cold Tolerance.</title>
        <authorList>
            <person name="Chen X."/>
        </authorList>
    </citation>
    <scope>NUCLEOTIDE SEQUENCE [LARGE SCALE GENOMIC DNA]</scope>
    <source>
        <strain evidence="4">cv. Shandingzi</strain>
        <tissue evidence="3">Leaves</tissue>
    </source>
</reference>
<dbReference type="Proteomes" id="UP000315295">
    <property type="component" value="Unassembled WGS sequence"/>
</dbReference>
<evidence type="ECO:0000256" key="2">
    <source>
        <dbReference type="ARBA" id="ARBA00023163"/>
    </source>
</evidence>
<accession>A0A540M994</accession>
<keyword evidence="4" id="KW-1185">Reference proteome</keyword>
<evidence type="ECO:0008006" key="5">
    <source>
        <dbReference type="Google" id="ProtNLM"/>
    </source>
</evidence>
<keyword evidence="2" id="KW-0804">Transcription</keyword>
<evidence type="ECO:0000256" key="1">
    <source>
        <dbReference type="ARBA" id="ARBA00023015"/>
    </source>
</evidence>
<keyword evidence="1" id="KW-0805">Transcription regulation</keyword>
<protein>
    <recommendedName>
        <fullName evidence="5">BHLH domain-containing protein</fullName>
    </recommendedName>
</protein>
<proteinExistence type="predicted"/>
<dbReference type="InterPro" id="IPR044660">
    <property type="entry name" value="IBH1-like"/>
</dbReference>